<dbReference type="InterPro" id="IPR022025">
    <property type="entry name" value="Amidoligase_2"/>
</dbReference>
<dbReference type="EMBL" id="PGTD01000016">
    <property type="protein sequence ID" value="PJE28658.1"/>
    <property type="molecule type" value="Genomic_DNA"/>
</dbReference>
<dbReference type="Proteomes" id="UP000231702">
    <property type="component" value="Unassembled WGS sequence"/>
</dbReference>
<comment type="caution">
    <text evidence="2">The sequence shown here is derived from an EMBL/GenBank/DDBJ whole genome shotgun (WGS) entry which is preliminary data.</text>
</comment>
<feature type="compositionally biased region" description="Low complexity" evidence="1">
    <location>
        <begin position="8"/>
        <end position="22"/>
    </location>
</feature>
<accession>A0ABX4MQD6</accession>
<evidence type="ECO:0000313" key="2">
    <source>
        <dbReference type="EMBL" id="PJE28658.1"/>
    </source>
</evidence>
<gene>
    <name evidence="2" type="ORF">CVM39_09265</name>
</gene>
<organism evidence="2 3">
    <name type="scientific">Pseudooceanicola antarcticus</name>
    <dbReference type="NCBI Taxonomy" id="1247613"/>
    <lineage>
        <taxon>Bacteria</taxon>
        <taxon>Pseudomonadati</taxon>
        <taxon>Pseudomonadota</taxon>
        <taxon>Alphaproteobacteria</taxon>
        <taxon>Rhodobacterales</taxon>
        <taxon>Paracoccaceae</taxon>
        <taxon>Pseudooceanicola</taxon>
    </lineage>
</organism>
<evidence type="ECO:0000313" key="3">
    <source>
        <dbReference type="Proteomes" id="UP000231702"/>
    </source>
</evidence>
<sequence>MPKAPGWAASLSAPSPPSSARASRSRRPRPSTAPSSTSRWRCSSPNRWITDTLRRRALRAASAQAKGACRMAYATPESPTSLPHPKTPDGKTRLLGVEVEFGGLTEARAAQILAEAAGSAAQRKGGDYRVDGTPFGSCKLYMDTTYRDQDDTALGRAALDLARAVVPVELVTEPFSPGRLDRLDEVLTRFRKAGATGTNDGLFLGFGVHLNVQIRDDSPRHLWSVLTAFALTEPLLRDAYGIDLSRRALPFVDPYPAKLSDALTRGQPDTVEALAQSYFDISPSRNHALDMLPIFAHLLPETTRRALARGAGGTVSARPAYHYRMPDCRIDNPAWSLSGEWAIWCQIEALAEDHATLDRLCTAWREMRADPLERLRGHINGWQEESGALLEEAGHGGLTAAARALAT</sequence>
<proteinExistence type="predicted"/>
<keyword evidence="3" id="KW-1185">Reference proteome</keyword>
<feature type="region of interest" description="Disordered" evidence="1">
    <location>
        <begin position="1"/>
        <end position="44"/>
    </location>
</feature>
<dbReference type="Pfam" id="PF12224">
    <property type="entry name" value="Amidoligase_2"/>
    <property type="match status" value="1"/>
</dbReference>
<feature type="compositionally biased region" description="Low complexity" evidence="1">
    <location>
        <begin position="30"/>
        <end position="39"/>
    </location>
</feature>
<evidence type="ECO:0000256" key="1">
    <source>
        <dbReference type="SAM" id="MobiDB-lite"/>
    </source>
</evidence>
<name>A0ABX4MQD6_9RHOB</name>
<reference evidence="2 3" key="1">
    <citation type="journal article" date="2018" name="Int. J. Syst. Evol. Microbiol.">
        <title>Pseudooceanicola lipolyticus sp. nov., a marine alphaproteobacterium, reclassification of Oceanicola flagellatus as Pseudooceanicola flagellatus comb. nov. and emended description of the genus Pseudooceanicola.</title>
        <authorList>
            <person name="Huang M.-M."/>
            <person name="Guo L.-L."/>
            <person name="Wu Y.-H."/>
            <person name="Lai Q.-L."/>
            <person name="Shao Z.-Z."/>
            <person name="Wang C.-S."/>
            <person name="Wu M."/>
            <person name="Xu X.-W."/>
        </authorList>
    </citation>
    <scope>NUCLEOTIDE SEQUENCE [LARGE SCALE GENOMIC DNA]</scope>
    <source>
        <strain evidence="2 3">Ar-45</strain>
    </source>
</reference>
<evidence type="ECO:0008006" key="4">
    <source>
        <dbReference type="Google" id="ProtNLM"/>
    </source>
</evidence>
<protein>
    <recommendedName>
        <fullName evidence="4">Amidoligase enzyme</fullName>
    </recommendedName>
</protein>